<dbReference type="EMBL" id="NEVH01026090">
    <property type="protein sequence ID" value="PNF14795.1"/>
    <property type="molecule type" value="Genomic_DNA"/>
</dbReference>
<feature type="domain" description="DH" evidence="2">
    <location>
        <begin position="401"/>
        <end position="488"/>
    </location>
</feature>
<dbReference type="PANTHER" id="PTHR16777:SF2">
    <property type="entry name" value="PROTEIN ECT2"/>
    <property type="match status" value="1"/>
</dbReference>
<evidence type="ECO:0000256" key="1">
    <source>
        <dbReference type="SAM" id="MobiDB-lite"/>
    </source>
</evidence>
<dbReference type="InterPro" id="IPR035899">
    <property type="entry name" value="DBL_dom_sf"/>
</dbReference>
<proteinExistence type="predicted"/>
<dbReference type="GO" id="GO:0005096">
    <property type="term" value="F:GTPase activator activity"/>
    <property type="evidence" value="ECO:0007669"/>
    <property type="project" value="InterPro"/>
</dbReference>
<evidence type="ECO:0000259" key="3">
    <source>
        <dbReference type="PROSITE" id="PS50172"/>
    </source>
</evidence>
<dbReference type="Gene3D" id="3.40.50.10190">
    <property type="entry name" value="BRCT domain"/>
    <property type="match status" value="3"/>
</dbReference>
<keyword evidence="5" id="KW-1185">Reference proteome</keyword>
<dbReference type="Pfam" id="PF00621">
    <property type="entry name" value="RhoGEF"/>
    <property type="match status" value="1"/>
</dbReference>
<gene>
    <name evidence="4" type="ORF">B7P43_G07018</name>
</gene>
<dbReference type="Proteomes" id="UP000235965">
    <property type="component" value="Unassembled WGS sequence"/>
</dbReference>
<dbReference type="Pfam" id="PF21243">
    <property type="entry name" value="ECT2_BRCT0"/>
    <property type="match status" value="1"/>
</dbReference>
<dbReference type="SUPFAM" id="SSF48065">
    <property type="entry name" value="DBL homology domain (DH-domain)"/>
    <property type="match status" value="1"/>
</dbReference>
<dbReference type="CDD" id="cd17732">
    <property type="entry name" value="BRCT_Ect2_rpt2"/>
    <property type="match status" value="1"/>
</dbReference>
<dbReference type="CDD" id="cd17733">
    <property type="entry name" value="BRCT_Ect2_rpt1"/>
    <property type="match status" value="1"/>
</dbReference>
<dbReference type="Pfam" id="PF12738">
    <property type="entry name" value="PTCB-BRCT"/>
    <property type="match status" value="1"/>
</dbReference>
<dbReference type="InterPro" id="IPR049396">
    <property type="entry name" value="ECT2_BRCT0"/>
</dbReference>
<feature type="domain" description="BRCT" evidence="3">
    <location>
        <begin position="218"/>
        <end position="306"/>
    </location>
</feature>
<protein>
    <recommendedName>
        <fullName evidence="6">Protein ECT2</fullName>
    </recommendedName>
</protein>
<dbReference type="SUPFAM" id="SSF52113">
    <property type="entry name" value="BRCT domain"/>
    <property type="match status" value="2"/>
</dbReference>
<evidence type="ECO:0000313" key="4">
    <source>
        <dbReference type="EMBL" id="PNF14795.1"/>
    </source>
</evidence>
<dbReference type="GO" id="GO:0000281">
    <property type="term" value="P:mitotic cytokinesis"/>
    <property type="evidence" value="ECO:0007669"/>
    <property type="project" value="TreeGrafter"/>
</dbReference>
<dbReference type="Gene3D" id="1.20.900.10">
    <property type="entry name" value="Dbl homology (DH) domain"/>
    <property type="match status" value="1"/>
</dbReference>
<dbReference type="PROSITE" id="PS50172">
    <property type="entry name" value="BRCT"/>
    <property type="match status" value="2"/>
</dbReference>
<feature type="region of interest" description="Disordered" evidence="1">
    <location>
        <begin position="378"/>
        <end position="397"/>
    </location>
</feature>
<dbReference type="InterPro" id="IPR001357">
    <property type="entry name" value="BRCT_dom"/>
</dbReference>
<dbReference type="InterPro" id="IPR000219">
    <property type="entry name" value="DH_dom"/>
</dbReference>
<comment type="caution">
    <text evidence="4">The sequence shown here is derived from an EMBL/GenBank/DDBJ whole genome shotgun (WGS) entry which is preliminary data.</text>
</comment>
<organism evidence="4 5">
    <name type="scientific">Cryptotermes secundus</name>
    <dbReference type="NCBI Taxonomy" id="105785"/>
    <lineage>
        <taxon>Eukaryota</taxon>
        <taxon>Metazoa</taxon>
        <taxon>Ecdysozoa</taxon>
        <taxon>Arthropoda</taxon>
        <taxon>Hexapoda</taxon>
        <taxon>Insecta</taxon>
        <taxon>Pterygota</taxon>
        <taxon>Neoptera</taxon>
        <taxon>Polyneoptera</taxon>
        <taxon>Dictyoptera</taxon>
        <taxon>Blattodea</taxon>
        <taxon>Blattoidea</taxon>
        <taxon>Termitoidae</taxon>
        <taxon>Kalotermitidae</taxon>
        <taxon>Cryptotermitinae</taxon>
        <taxon>Cryptotermes</taxon>
    </lineage>
</organism>
<dbReference type="GO" id="GO:0005634">
    <property type="term" value="C:nucleus"/>
    <property type="evidence" value="ECO:0007669"/>
    <property type="project" value="InterPro"/>
</dbReference>
<dbReference type="GO" id="GO:0005085">
    <property type="term" value="F:guanyl-nucleotide exchange factor activity"/>
    <property type="evidence" value="ECO:0007669"/>
    <property type="project" value="InterPro"/>
</dbReference>
<reference evidence="4 5" key="1">
    <citation type="submission" date="2017-12" db="EMBL/GenBank/DDBJ databases">
        <title>Hemimetabolous genomes reveal molecular basis of termite eusociality.</title>
        <authorList>
            <person name="Harrison M.C."/>
            <person name="Jongepier E."/>
            <person name="Robertson H.M."/>
            <person name="Arning N."/>
            <person name="Bitard-Feildel T."/>
            <person name="Chao H."/>
            <person name="Childers C.P."/>
            <person name="Dinh H."/>
            <person name="Doddapaneni H."/>
            <person name="Dugan S."/>
            <person name="Gowin J."/>
            <person name="Greiner C."/>
            <person name="Han Y."/>
            <person name="Hu H."/>
            <person name="Hughes D.S.T."/>
            <person name="Huylmans A.-K."/>
            <person name="Kemena C."/>
            <person name="Kremer L.P.M."/>
            <person name="Lee S.L."/>
            <person name="Lopez-Ezquerra A."/>
            <person name="Mallet L."/>
            <person name="Monroy-Kuhn J.M."/>
            <person name="Moser A."/>
            <person name="Murali S.C."/>
            <person name="Muzny D.M."/>
            <person name="Otani S."/>
            <person name="Piulachs M.-D."/>
            <person name="Poelchau M."/>
            <person name="Qu J."/>
            <person name="Schaub F."/>
            <person name="Wada-Katsumata A."/>
            <person name="Worley K.C."/>
            <person name="Xie Q."/>
            <person name="Ylla G."/>
            <person name="Poulsen M."/>
            <person name="Gibbs R.A."/>
            <person name="Schal C."/>
            <person name="Richards S."/>
            <person name="Belles X."/>
            <person name="Korb J."/>
            <person name="Bornberg-Bauer E."/>
        </authorList>
    </citation>
    <scope>NUCLEOTIDE SEQUENCE [LARGE SCALE GENOMIC DNA]</scope>
    <source>
        <tissue evidence="4">Whole body</tissue>
    </source>
</reference>
<dbReference type="GO" id="GO:0005938">
    <property type="term" value="C:cell cortex"/>
    <property type="evidence" value="ECO:0007669"/>
    <property type="project" value="TreeGrafter"/>
</dbReference>
<dbReference type="InterPro" id="IPR026817">
    <property type="entry name" value="Ect2"/>
</dbReference>
<dbReference type="SMART" id="SM00292">
    <property type="entry name" value="BRCT"/>
    <property type="match status" value="2"/>
</dbReference>
<sequence>MDETNVCLAESQMTSIGNINTGPDDSVCSPHLEAVRSRICLVGVPASDSRISEAAQAFGVPVVSSETGAEFLNDGSWDTVFVLEEFSGPVYDAIHRSEQRILGPTALQQYADKGEGLPSNSRPLYSLAMSGLVICFTGFRKKDELNQMITLIHNMGGSIRRDMVSKVTHLIANACGGDKYQYAVTFRVPVMGEKWVHAMWEKRNEITISAASEEMMCYKLKPFHGARVCFCGFPDDERQHMTEVLQENGGTATELEDPTCTHVVVDESAVQNIPEKAPLRAPIVKAEWFWVSVQNEGCADEKEYLFEDYLETMLSPNGRCGSQTPNASSSTRARKRKRLREAMCRLIQNESPALHKRRSSVSDAGLLSISGSFLDCTVSPEKQPDESESVANDTPRKIQSPRQQVFMELVQTESNYVGILCTIMSMFKTPLEDLSESEGQLLNNTELKIIFGNLPPIFEVHKQMLEELCWAASHWKEDFSIGQVFLKYICGAVAGT</sequence>
<feature type="domain" description="BRCT" evidence="3">
    <location>
        <begin position="124"/>
        <end position="196"/>
    </location>
</feature>
<dbReference type="PANTHER" id="PTHR16777">
    <property type="entry name" value="PROTEIN ECT2"/>
    <property type="match status" value="1"/>
</dbReference>
<dbReference type="PROSITE" id="PS50010">
    <property type="entry name" value="DH_2"/>
    <property type="match status" value="1"/>
</dbReference>
<evidence type="ECO:0008006" key="6">
    <source>
        <dbReference type="Google" id="ProtNLM"/>
    </source>
</evidence>
<name>A0A2J7PEP0_9NEOP</name>
<evidence type="ECO:0000259" key="2">
    <source>
        <dbReference type="PROSITE" id="PS50010"/>
    </source>
</evidence>
<dbReference type="OrthoDB" id="9997817at2759"/>
<dbReference type="AlphaFoldDB" id="A0A2J7PEP0"/>
<accession>A0A2J7PEP0</accession>
<dbReference type="Pfam" id="PF00533">
    <property type="entry name" value="BRCT"/>
    <property type="match status" value="1"/>
</dbReference>
<evidence type="ECO:0000313" key="5">
    <source>
        <dbReference type="Proteomes" id="UP000235965"/>
    </source>
</evidence>
<dbReference type="GO" id="GO:2000431">
    <property type="term" value="P:regulation of cytokinesis, actomyosin contractile ring assembly"/>
    <property type="evidence" value="ECO:0007669"/>
    <property type="project" value="InterPro"/>
</dbReference>
<dbReference type="GO" id="GO:0007399">
    <property type="term" value="P:nervous system development"/>
    <property type="evidence" value="ECO:0007669"/>
    <property type="project" value="TreeGrafter"/>
</dbReference>
<dbReference type="InterPro" id="IPR036420">
    <property type="entry name" value="BRCT_dom_sf"/>
</dbReference>